<dbReference type="PANTHER" id="PTHR19384">
    <property type="entry name" value="NITRIC OXIDE SYNTHASE-RELATED"/>
    <property type="match status" value="1"/>
</dbReference>
<dbReference type="Proteomes" id="UP000063429">
    <property type="component" value="Chromosome"/>
</dbReference>
<feature type="domain" description="FAD-binding FR-type" evidence="7">
    <location>
        <begin position="207"/>
        <end position="382"/>
    </location>
</feature>
<accession>A0ABM5V725</accession>
<proteinExistence type="predicted"/>
<dbReference type="EC" id="1.6.2.4" evidence="4"/>
<feature type="transmembrane region" description="Helical" evidence="5">
    <location>
        <begin position="12"/>
        <end position="31"/>
    </location>
</feature>
<dbReference type="Gene3D" id="3.40.50.80">
    <property type="entry name" value="Nucleotide-binding domain of ferredoxin-NADP reductase (FNR) module"/>
    <property type="match status" value="1"/>
</dbReference>
<dbReference type="CDD" id="cd06200">
    <property type="entry name" value="SiR_like1"/>
    <property type="match status" value="1"/>
</dbReference>
<evidence type="ECO:0000313" key="8">
    <source>
        <dbReference type="EMBL" id="AKZ65380.1"/>
    </source>
</evidence>
<dbReference type="Gene3D" id="2.40.30.10">
    <property type="entry name" value="Translation factors"/>
    <property type="match status" value="1"/>
</dbReference>
<evidence type="ECO:0000313" key="9">
    <source>
        <dbReference type="Proteomes" id="UP000063429"/>
    </source>
</evidence>
<dbReference type="InterPro" id="IPR017927">
    <property type="entry name" value="FAD-bd_FR_type"/>
</dbReference>
<dbReference type="PROSITE" id="PS51384">
    <property type="entry name" value="FAD_FR"/>
    <property type="match status" value="1"/>
</dbReference>
<dbReference type="InterPro" id="IPR008254">
    <property type="entry name" value="Flavodoxin/NO_synth"/>
</dbReference>
<dbReference type="EMBL" id="CP011409">
    <property type="protein sequence ID" value="AKZ65380.1"/>
    <property type="molecule type" value="Genomic_DNA"/>
</dbReference>
<dbReference type="InterPro" id="IPR001433">
    <property type="entry name" value="OxRdtase_FAD/NAD-bd"/>
</dbReference>
<dbReference type="Pfam" id="PF00258">
    <property type="entry name" value="Flavodoxin_1"/>
    <property type="match status" value="1"/>
</dbReference>
<dbReference type="PRINTS" id="PR00369">
    <property type="entry name" value="FLAVODOXIN"/>
</dbReference>
<dbReference type="SUPFAM" id="SSF52343">
    <property type="entry name" value="Ferredoxin reductase-like, C-terminal NADP-linked domain"/>
    <property type="match status" value="1"/>
</dbReference>
<keyword evidence="5" id="KW-0472">Membrane</keyword>
<dbReference type="Gene3D" id="3.40.50.360">
    <property type="match status" value="1"/>
</dbReference>
<dbReference type="InterPro" id="IPR001094">
    <property type="entry name" value="Flavdoxin-like"/>
</dbReference>
<evidence type="ECO:0000256" key="5">
    <source>
        <dbReference type="SAM" id="Phobius"/>
    </source>
</evidence>
<dbReference type="InterPro" id="IPR029039">
    <property type="entry name" value="Flavoprotein-like_sf"/>
</dbReference>
<dbReference type="Pfam" id="PF00175">
    <property type="entry name" value="NAD_binding_1"/>
    <property type="match status" value="1"/>
</dbReference>
<dbReference type="PRINTS" id="PR00371">
    <property type="entry name" value="FPNCR"/>
</dbReference>
<dbReference type="InterPro" id="IPR039261">
    <property type="entry name" value="FNR_nucleotide-bd"/>
</dbReference>
<dbReference type="SUPFAM" id="SSF63380">
    <property type="entry name" value="Riboflavin synthase domain-like"/>
    <property type="match status" value="1"/>
</dbReference>
<dbReference type="InterPro" id="IPR017938">
    <property type="entry name" value="Riboflavin_synthase-like_b-brl"/>
</dbReference>
<name>A0ABM5V725_9BURK</name>
<dbReference type="PROSITE" id="PS50902">
    <property type="entry name" value="FLAVODOXIN_LIKE"/>
    <property type="match status" value="1"/>
</dbReference>
<keyword evidence="9" id="KW-1185">Reference proteome</keyword>
<protein>
    <recommendedName>
        <fullName evidence="4">NADPH--hemoprotein reductase</fullName>
        <ecNumber evidence="4">1.6.2.4</ecNumber>
    </recommendedName>
</protein>
<keyword evidence="5" id="KW-0812">Transmembrane</keyword>
<keyword evidence="5" id="KW-1133">Transmembrane helix</keyword>
<organism evidence="8 9">
    <name type="scientific">Herbaspirillum hiltneri N3</name>
    <dbReference type="NCBI Taxonomy" id="1262470"/>
    <lineage>
        <taxon>Bacteria</taxon>
        <taxon>Pseudomonadati</taxon>
        <taxon>Pseudomonadota</taxon>
        <taxon>Betaproteobacteria</taxon>
        <taxon>Burkholderiales</taxon>
        <taxon>Oxalobacteraceae</taxon>
        <taxon>Herbaspirillum</taxon>
    </lineage>
</organism>
<evidence type="ECO:0000256" key="4">
    <source>
        <dbReference type="ARBA" id="ARBA00023797"/>
    </source>
</evidence>
<dbReference type="SUPFAM" id="SSF52218">
    <property type="entry name" value="Flavoproteins"/>
    <property type="match status" value="1"/>
</dbReference>
<evidence type="ECO:0000259" key="7">
    <source>
        <dbReference type="PROSITE" id="PS51384"/>
    </source>
</evidence>
<gene>
    <name evidence="8" type="ORF">F506_14120</name>
</gene>
<evidence type="ECO:0000256" key="2">
    <source>
        <dbReference type="ARBA" id="ARBA00022643"/>
    </source>
</evidence>
<evidence type="ECO:0000256" key="1">
    <source>
        <dbReference type="ARBA" id="ARBA00022630"/>
    </source>
</evidence>
<evidence type="ECO:0000256" key="3">
    <source>
        <dbReference type="ARBA" id="ARBA00022982"/>
    </source>
</evidence>
<dbReference type="PANTHER" id="PTHR19384:SF17">
    <property type="entry name" value="NADPH--CYTOCHROME P450 REDUCTASE"/>
    <property type="match status" value="1"/>
</dbReference>
<keyword evidence="2" id="KW-0288">FMN</keyword>
<dbReference type="InterPro" id="IPR001709">
    <property type="entry name" value="Flavoprot_Pyr_Nucl_cyt_Rdtase"/>
</dbReference>
<keyword evidence="3" id="KW-0249">Electron transport</keyword>
<evidence type="ECO:0000259" key="6">
    <source>
        <dbReference type="PROSITE" id="PS50902"/>
    </source>
</evidence>
<keyword evidence="1" id="KW-0285">Flavoprotein</keyword>
<reference evidence="9" key="1">
    <citation type="journal article" date="2015" name="Genome Announc.">
        <title>Complete Genome Sequence of Herbaspirillum hiltneri N3 (DSM 17495), Isolated from Surface-Sterilized Wheat Roots.</title>
        <authorList>
            <person name="Guizelini D."/>
            <person name="Saizaki P.M."/>
            <person name="Coimbra N.A."/>
            <person name="Weiss V.A."/>
            <person name="Faoro H."/>
            <person name="Sfeir M.Z."/>
            <person name="Baura V.A."/>
            <person name="Monteiro R.A."/>
            <person name="Chubatsu L.S."/>
            <person name="Souza E.M."/>
            <person name="Cruz L.M."/>
            <person name="Pedrosa F.O."/>
            <person name="Raittz R.T."/>
            <person name="Marchaukoski J.N."/>
            <person name="Steffens M.B."/>
        </authorList>
    </citation>
    <scope>NUCLEOTIDE SEQUENCE [LARGE SCALE GENOMIC DNA]</scope>
    <source>
        <strain evidence="9">N3</strain>
    </source>
</reference>
<keyword evidence="3" id="KW-0813">Transport</keyword>
<sequence length="521" mass="57038">MRLLDGAAGRLFAAALVLMLYCVFCLVVFAGHRRKQQAFARWEAGGAGAEADAIVVAFASQTGFAEQLALQTAQSLQAAGMAVRLCELGRLDLAQLQLQLAQRILFVVSTTGEGDAPDSAAGFARKVMGQEGRFEGLRYGVLALGDRSYGHYCAFGHALDAWLRRHGAQALFDTVEVDAGDNGALRHWQHHLGVLSGHTDMADWSAPTYKRWRLAQRRLLNPGSAGAPAFHLALTPADARQALSWQAGDIVEIGPRNAPAKVAALLQALQMDGRQAVRDETRQTSLSELLSRRLLPDDLPALTAMRALPSTPQMLVEQLRPLPHREYSIASLPQDGRLELLVRQTVLADGSLGLGSGWLTAHLGEGDELDLRVRENRSFHPPASDIPLILIGNGTGLAGLRAHMKARIAAGRHRNWLLFGERSEQHDFFQREEVGRWRAQGVLQRLDLAFSRDQTARVYVQDKLREAGDELLRWVDDGAAIYVCGSLEGMAAGVAQVLHETLGEEMLETMAASGRYRRDVY</sequence>
<feature type="domain" description="Flavodoxin-like" evidence="6">
    <location>
        <begin position="54"/>
        <end position="193"/>
    </location>
</feature>